<evidence type="ECO:0000313" key="1">
    <source>
        <dbReference type="EMBL" id="KDR41467.1"/>
    </source>
</evidence>
<gene>
    <name evidence="1" type="ORF">BG61_17460</name>
</gene>
<comment type="caution">
    <text evidence="1">The sequence shown here is derived from an EMBL/GenBank/DDBJ whole genome shotgun (WGS) entry which is preliminary data.</text>
</comment>
<dbReference type="Proteomes" id="UP000027466">
    <property type="component" value="Unassembled WGS sequence"/>
</dbReference>
<name>A0A069PM04_9BURK</name>
<dbReference type="AlphaFoldDB" id="A0A069PM04"/>
<protein>
    <submittedName>
        <fullName evidence="1">Uncharacterized protein</fullName>
    </submittedName>
</protein>
<evidence type="ECO:0000313" key="2">
    <source>
        <dbReference type="Proteomes" id="UP000027466"/>
    </source>
</evidence>
<proteinExistence type="predicted"/>
<organism evidence="1 2">
    <name type="scientific">Caballeronia glathei</name>
    <dbReference type="NCBI Taxonomy" id="60547"/>
    <lineage>
        <taxon>Bacteria</taxon>
        <taxon>Pseudomonadati</taxon>
        <taxon>Pseudomonadota</taxon>
        <taxon>Betaproteobacteria</taxon>
        <taxon>Burkholderiales</taxon>
        <taxon>Burkholderiaceae</taxon>
        <taxon>Caballeronia</taxon>
    </lineage>
</organism>
<keyword evidence="2" id="KW-1185">Reference proteome</keyword>
<sequence length="167" mass="17881">MRNRATAPDEREGAIRGQWDYPATIMALRTPPDHERAELISAVVDAYGRLQDSVCRFLSMLADSLGEAPSSEALATRAFGDLLTCLDHHARAAGFGRMSELADAIEQARSAAQQRDLVFSSASSNDAAALRAAASSIERLDATFVGLCVDHVLDAHSRTALASSHLD</sequence>
<dbReference type="EMBL" id="JFHC01000027">
    <property type="protein sequence ID" value="KDR41467.1"/>
    <property type="molecule type" value="Genomic_DNA"/>
</dbReference>
<reference evidence="1 2" key="1">
    <citation type="submission" date="2014-03" db="EMBL/GenBank/DDBJ databases">
        <title>Draft Genome Sequences of Four Burkholderia Strains.</title>
        <authorList>
            <person name="Liu X.Y."/>
            <person name="Li C.X."/>
            <person name="Xu J.H."/>
        </authorList>
    </citation>
    <scope>NUCLEOTIDE SEQUENCE [LARGE SCALE GENOMIC DNA]</scope>
    <source>
        <strain evidence="1 2">DSM 50014</strain>
    </source>
</reference>
<accession>A0A069PM04</accession>